<keyword evidence="2" id="KW-0813">Transport</keyword>
<dbReference type="InterPro" id="IPR027417">
    <property type="entry name" value="P-loop_NTPase"/>
</dbReference>
<dbReference type="Proteomes" id="UP001239680">
    <property type="component" value="Unassembled WGS sequence"/>
</dbReference>
<gene>
    <name evidence="6" type="ORF">Q9295_12880</name>
</gene>
<evidence type="ECO:0000313" key="6">
    <source>
        <dbReference type="EMBL" id="MDQ2067264.1"/>
    </source>
</evidence>
<evidence type="ECO:0000313" key="7">
    <source>
        <dbReference type="Proteomes" id="UP001239680"/>
    </source>
</evidence>
<dbReference type="InterPro" id="IPR015860">
    <property type="entry name" value="ABC_transpr_TagH-like"/>
</dbReference>
<dbReference type="InterPro" id="IPR017871">
    <property type="entry name" value="ABC_transporter-like_CS"/>
</dbReference>
<dbReference type="EMBL" id="JAVDBT010000012">
    <property type="protein sequence ID" value="MDQ2067264.1"/>
    <property type="molecule type" value="Genomic_DNA"/>
</dbReference>
<dbReference type="CDD" id="cd03220">
    <property type="entry name" value="ABC_KpsT_Wzt"/>
    <property type="match status" value="1"/>
</dbReference>
<accession>A0ABU0VZT4</accession>
<sequence>MIRLVNLSKTFTMNGVSKTVVDNVTATLPARTSIGLLGRNGAGKSTLLKIIAGTQAPSSGRVHVGGTISWPVGFAGSFHLDMTGAQNTRFVARIYGVDSDELVAFTEEFAELGGHFRLPLRTYSSGMMSRLAFGVSMGIAFDTYLVDEITAVGDAAFRTKSNALFRERMRNAGAIVVNHAMPVIRELCTKVMVLEDGQLLFFDDVEEGIAHHNRNMRVA</sequence>
<dbReference type="Gene3D" id="3.40.50.300">
    <property type="entry name" value="P-loop containing nucleotide triphosphate hydrolases"/>
    <property type="match status" value="1"/>
</dbReference>
<organism evidence="6 7">
    <name type="scientific">Pseudogemmobacter lacusdianii</name>
    <dbReference type="NCBI Taxonomy" id="3069608"/>
    <lineage>
        <taxon>Bacteria</taxon>
        <taxon>Pseudomonadati</taxon>
        <taxon>Pseudomonadota</taxon>
        <taxon>Alphaproteobacteria</taxon>
        <taxon>Rhodobacterales</taxon>
        <taxon>Paracoccaceae</taxon>
        <taxon>Pseudogemmobacter</taxon>
    </lineage>
</organism>
<dbReference type="GO" id="GO:0005524">
    <property type="term" value="F:ATP binding"/>
    <property type="evidence" value="ECO:0007669"/>
    <property type="project" value="UniProtKB-KW"/>
</dbReference>
<keyword evidence="3" id="KW-0547">Nucleotide-binding</keyword>
<reference evidence="6 7" key="1">
    <citation type="submission" date="2023-08" db="EMBL/GenBank/DDBJ databases">
        <title>Characterization of two Paracoccaceae strains isolated from Phycosphere and proposal of Xinfangfangia lacusdiani sp. nov.</title>
        <authorList>
            <person name="Deng Y."/>
            <person name="Zhang Y.Q."/>
        </authorList>
    </citation>
    <scope>NUCLEOTIDE SEQUENCE [LARGE SCALE GENOMIC DNA]</scope>
    <source>
        <strain evidence="6 7">CPCC 101601</strain>
    </source>
</reference>
<dbReference type="PROSITE" id="PS50893">
    <property type="entry name" value="ABC_TRANSPORTER_2"/>
    <property type="match status" value="1"/>
</dbReference>
<dbReference type="PANTHER" id="PTHR46743">
    <property type="entry name" value="TEICHOIC ACIDS EXPORT ATP-BINDING PROTEIN TAGH"/>
    <property type="match status" value="1"/>
</dbReference>
<feature type="domain" description="ABC transporter" evidence="5">
    <location>
        <begin position="2"/>
        <end position="219"/>
    </location>
</feature>
<evidence type="ECO:0000259" key="5">
    <source>
        <dbReference type="PROSITE" id="PS50893"/>
    </source>
</evidence>
<evidence type="ECO:0000256" key="2">
    <source>
        <dbReference type="ARBA" id="ARBA00022448"/>
    </source>
</evidence>
<evidence type="ECO:0000256" key="1">
    <source>
        <dbReference type="ARBA" id="ARBA00005417"/>
    </source>
</evidence>
<evidence type="ECO:0000256" key="4">
    <source>
        <dbReference type="ARBA" id="ARBA00022840"/>
    </source>
</evidence>
<name>A0ABU0VZT4_9RHOB</name>
<dbReference type="SMART" id="SM00382">
    <property type="entry name" value="AAA"/>
    <property type="match status" value="1"/>
</dbReference>
<proteinExistence type="inferred from homology"/>
<dbReference type="InterPro" id="IPR050683">
    <property type="entry name" value="Bact_Polysacc_Export_ATP-bd"/>
</dbReference>
<dbReference type="InterPro" id="IPR003439">
    <property type="entry name" value="ABC_transporter-like_ATP-bd"/>
</dbReference>
<comment type="caution">
    <text evidence="6">The sequence shown here is derived from an EMBL/GenBank/DDBJ whole genome shotgun (WGS) entry which is preliminary data.</text>
</comment>
<keyword evidence="7" id="KW-1185">Reference proteome</keyword>
<evidence type="ECO:0000256" key="3">
    <source>
        <dbReference type="ARBA" id="ARBA00022741"/>
    </source>
</evidence>
<dbReference type="InterPro" id="IPR003593">
    <property type="entry name" value="AAA+_ATPase"/>
</dbReference>
<protein>
    <submittedName>
        <fullName evidence="6">ABC transporter ATP-binding protein</fullName>
    </submittedName>
</protein>
<dbReference type="PANTHER" id="PTHR46743:SF2">
    <property type="entry name" value="TEICHOIC ACIDS EXPORT ATP-BINDING PROTEIN TAGH"/>
    <property type="match status" value="1"/>
</dbReference>
<keyword evidence="4 6" id="KW-0067">ATP-binding</keyword>
<comment type="similarity">
    <text evidence="1">Belongs to the ABC transporter superfamily.</text>
</comment>
<dbReference type="RefSeq" id="WP_306680968.1">
    <property type="nucleotide sequence ID" value="NZ_JAVDBT010000012.1"/>
</dbReference>
<dbReference type="SUPFAM" id="SSF52540">
    <property type="entry name" value="P-loop containing nucleoside triphosphate hydrolases"/>
    <property type="match status" value="1"/>
</dbReference>
<dbReference type="PROSITE" id="PS00211">
    <property type="entry name" value="ABC_TRANSPORTER_1"/>
    <property type="match status" value="1"/>
</dbReference>
<dbReference type="Pfam" id="PF00005">
    <property type="entry name" value="ABC_tran"/>
    <property type="match status" value="1"/>
</dbReference>